<dbReference type="GO" id="GO:0052689">
    <property type="term" value="F:carboxylic ester hydrolase activity"/>
    <property type="evidence" value="ECO:0007669"/>
    <property type="project" value="UniProtKB-ARBA"/>
</dbReference>
<dbReference type="RefSeq" id="WP_133513927.1">
    <property type="nucleotide sequence ID" value="NZ_SNWX01000002.1"/>
</dbReference>
<evidence type="ECO:0000313" key="4">
    <source>
        <dbReference type="Proteomes" id="UP000295064"/>
    </source>
</evidence>
<dbReference type="InterPro" id="IPR022742">
    <property type="entry name" value="Hydrolase_4"/>
</dbReference>
<dbReference type="InterPro" id="IPR050261">
    <property type="entry name" value="FrsA_esterase"/>
</dbReference>
<proteinExistence type="predicted"/>
<accession>A0A4R6M4H7</accession>
<evidence type="ECO:0000259" key="2">
    <source>
        <dbReference type="Pfam" id="PF12146"/>
    </source>
</evidence>
<name>A0A4R6M4H7_9FIRM</name>
<gene>
    <name evidence="3" type="ORF">DFR79_102228</name>
</gene>
<dbReference type="PANTHER" id="PTHR22946:SF9">
    <property type="entry name" value="POLYKETIDE TRANSFERASE AF380"/>
    <property type="match status" value="1"/>
</dbReference>
<dbReference type="Pfam" id="PF12146">
    <property type="entry name" value="Hydrolase_4"/>
    <property type="match status" value="1"/>
</dbReference>
<dbReference type="Proteomes" id="UP000295064">
    <property type="component" value="Unassembled WGS sequence"/>
</dbReference>
<evidence type="ECO:0000313" key="3">
    <source>
        <dbReference type="EMBL" id="TDO94849.1"/>
    </source>
</evidence>
<keyword evidence="1" id="KW-0378">Hydrolase</keyword>
<sequence length="253" mass="28521">MYSYGEKVIKINQNGRQIHGVLYLPKRESKSPLVIFSHGYNGSNEDFRMNSEYLAARGIAAYSFDFCGGSVNSKSDLKTTEMTLFTEKEDLCAVINHFQGREKIDQNNIFLFGGSQGGLVSALTAEERREDIKGLLLLFPAFCIADNWNQKFPDSEDIPETHEFWGMRLGRKFFETIQGYDVYKNIGKYNKNVQIFVGDQDSIATAASCKKASKLYSDVELEIFDGEGHGFSEAGNRKVAEMTYQFVEHNSGS</sequence>
<protein>
    <recommendedName>
        <fullName evidence="2">Serine aminopeptidase S33 domain-containing protein</fullName>
    </recommendedName>
</protein>
<dbReference type="Gene3D" id="3.40.50.1820">
    <property type="entry name" value="alpha/beta hydrolase"/>
    <property type="match status" value="1"/>
</dbReference>
<dbReference type="InterPro" id="IPR029058">
    <property type="entry name" value="AB_hydrolase_fold"/>
</dbReference>
<dbReference type="OrthoDB" id="9780269at2"/>
<dbReference type="EMBL" id="SNWX01000002">
    <property type="protein sequence ID" value="TDO94849.1"/>
    <property type="molecule type" value="Genomic_DNA"/>
</dbReference>
<dbReference type="SUPFAM" id="SSF53474">
    <property type="entry name" value="alpha/beta-Hydrolases"/>
    <property type="match status" value="1"/>
</dbReference>
<reference evidence="3 4" key="1">
    <citation type="submission" date="2019-03" db="EMBL/GenBank/DDBJ databases">
        <title>Subsurface microbial communities from deep shales in Ohio and West Virginia, USA.</title>
        <authorList>
            <person name="Wrighton K."/>
        </authorList>
    </citation>
    <scope>NUCLEOTIDE SEQUENCE [LARGE SCALE GENOMIC DNA]</scope>
    <source>
        <strain evidence="3 4">MA284_T2</strain>
    </source>
</reference>
<organism evidence="3 4">
    <name type="scientific">Halanaerobium saccharolyticum</name>
    <dbReference type="NCBI Taxonomy" id="43595"/>
    <lineage>
        <taxon>Bacteria</taxon>
        <taxon>Bacillati</taxon>
        <taxon>Bacillota</taxon>
        <taxon>Clostridia</taxon>
        <taxon>Halanaerobiales</taxon>
        <taxon>Halanaerobiaceae</taxon>
        <taxon>Halanaerobium</taxon>
    </lineage>
</organism>
<dbReference type="AlphaFoldDB" id="A0A4R6M4H7"/>
<feature type="domain" description="Serine aminopeptidase S33" evidence="2">
    <location>
        <begin position="32"/>
        <end position="147"/>
    </location>
</feature>
<comment type="caution">
    <text evidence="3">The sequence shown here is derived from an EMBL/GenBank/DDBJ whole genome shotgun (WGS) entry which is preliminary data.</text>
</comment>
<dbReference type="PANTHER" id="PTHR22946">
    <property type="entry name" value="DIENELACTONE HYDROLASE DOMAIN-CONTAINING PROTEIN-RELATED"/>
    <property type="match status" value="1"/>
</dbReference>
<evidence type="ECO:0000256" key="1">
    <source>
        <dbReference type="ARBA" id="ARBA00022801"/>
    </source>
</evidence>